<feature type="domain" description="Major facilitator superfamily (MFS) profile" evidence="7">
    <location>
        <begin position="15"/>
        <end position="450"/>
    </location>
</feature>
<gene>
    <name evidence="8" type="ORF">A9Q68_04310</name>
</gene>
<organism evidence="8 9">
    <name type="scientific">Streptococcus bovimastitidis</name>
    <dbReference type="NCBI Taxonomy" id="1856638"/>
    <lineage>
        <taxon>Bacteria</taxon>
        <taxon>Bacillati</taxon>
        <taxon>Bacillota</taxon>
        <taxon>Bacilli</taxon>
        <taxon>Lactobacillales</taxon>
        <taxon>Streptococcaceae</taxon>
        <taxon>Streptococcus</taxon>
    </lineage>
</organism>
<evidence type="ECO:0000259" key="7">
    <source>
        <dbReference type="PROSITE" id="PS50850"/>
    </source>
</evidence>
<dbReference type="SUPFAM" id="SSF103473">
    <property type="entry name" value="MFS general substrate transporter"/>
    <property type="match status" value="1"/>
</dbReference>
<feature type="transmembrane region" description="Helical" evidence="6">
    <location>
        <begin position="259"/>
        <end position="281"/>
    </location>
</feature>
<dbReference type="GO" id="GO:0022857">
    <property type="term" value="F:transmembrane transporter activity"/>
    <property type="evidence" value="ECO:0007669"/>
    <property type="project" value="InterPro"/>
</dbReference>
<feature type="transmembrane region" description="Helical" evidence="6">
    <location>
        <begin position="202"/>
        <end position="222"/>
    </location>
</feature>
<feature type="transmembrane region" description="Helical" evidence="6">
    <location>
        <begin position="427"/>
        <end position="449"/>
    </location>
</feature>
<evidence type="ECO:0000256" key="2">
    <source>
        <dbReference type="ARBA" id="ARBA00022448"/>
    </source>
</evidence>
<evidence type="ECO:0000256" key="4">
    <source>
        <dbReference type="ARBA" id="ARBA00022989"/>
    </source>
</evidence>
<keyword evidence="2" id="KW-0813">Transport</keyword>
<feature type="transmembrane region" description="Helical" evidence="6">
    <location>
        <begin position="140"/>
        <end position="160"/>
    </location>
</feature>
<feature type="transmembrane region" description="Helical" evidence="6">
    <location>
        <begin position="12"/>
        <end position="31"/>
    </location>
</feature>
<evidence type="ECO:0000256" key="3">
    <source>
        <dbReference type="ARBA" id="ARBA00022692"/>
    </source>
</evidence>
<evidence type="ECO:0000256" key="6">
    <source>
        <dbReference type="SAM" id="Phobius"/>
    </source>
</evidence>
<keyword evidence="9" id="KW-1185">Reference proteome</keyword>
<dbReference type="PANTHER" id="PTHR42718:SF9">
    <property type="entry name" value="MAJOR FACILITATOR SUPERFAMILY MULTIDRUG TRANSPORTER MFSC"/>
    <property type="match status" value="1"/>
</dbReference>
<proteinExistence type="predicted"/>
<dbReference type="STRING" id="1856638.A9Q68_04310"/>
<dbReference type="GO" id="GO:0005886">
    <property type="term" value="C:plasma membrane"/>
    <property type="evidence" value="ECO:0007669"/>
    <property type="project" value="UniProtKB-SubCell"/>
</dbReference>
<accession>A0A1L8MPT2</accession>
<keyword evidence="5 6" id="KW-0472">Membrane</keyword>
<evidence type="ECO:0000313" key="8">
    <source>
        <dbReference type="EMBL" id="OJF72774.1"/>
    </source>
</evidence>
<feature type="transmembrane region" description="Helical" evidence="6">
    <location>
        <begin position="166"/>
        <end position="190"/>
    </location>
</feature>
<dbReference type="PROSITE" id="PS50850">
    <property type="entry name" value="MFS"/>
    <property type="match status" value="1"/>
</dbReference>
<comment type="subcellular location">
    <subcellularLocation>
        <location evidence="1">Cell membrane</location>
        <topology evidence="1">Multi-pass membrane protein</topology>
    </subcellularLocation>
</comment>
<name>A0A1L8MPT2_9STRE</name>
<dbReference type="PRINTS" id="PR01036">
    <property type="entry name" value="TCRTETB"/>
</dbReference>
<dbReference type="InterPro" id="IPR036259">
    <property type="entry name" value="MFS_trans_sf"/>
</dbReference>
<dbReference type="Proteomes" id="UP000182015">
    <property type="component" value="Unassembled WGS sequence"/>
</dbReference>
<dbReference type="PANTHER" id="PTHR42718">
    <property type="entry name" value="MAJOR FACILITATOR SUPERFAMILY MULTIDRUG TRANSPORTER MFSC"/>
    <property type="match status" value="1"/>
</dbReference>
<sequence>MHTKVEKVSKETLMAIIAIAMIGFSGILSETSMNVTFPKMMSVYHQPLSHLQWITTIYLLAVAIMTTASAALKKNFGERQIFFTASSLMIVGTLLAALTTSFWVMLLSRVIQGVATGIIMPQMFNIILERVPEKKIGTYMGLGGLIISLAPAFGPTYGGFMISHFAWQWIFICILPFPIIASLIAYPYLVDSPKGQKVSFDFIGFTALSVSLTMALLMISSLEKAGLNVWYLIIFLLTFALFLYQSLHCKEPFLDIRILKIPSVSFGLIPFFTFQMINLGINFITPNFIVLEKIASSSTAGMTLLPGTLLGAFLAPLLGKFYDEKGPKLSLYIGNSLFFLSLVLITIMIPHFSVLSFTILYIIFTIGRNMTFNNTLATAIGNLPVAKNADATAIFQMMQQFAGALGTALAAIMANQAPTFSKGVGSVYFLFAIFAFLNYLLYIGMFSSLKKGK</sequence>
<evidence type="ECO:0000256" key="1">
    <source>
        <dbReference type="ARBA" id="ARBA00004651"/>
    </source>
</evidence>
<dbReference type="Pfam" id="PF07690">
    <property type="entry name" value="MFS_1"/>
    <property type="match status" value="1"/>
</dbReference>
<dbReference type="EMBL" id="LZDD01000001">
    <property type="protein sequence ID" value="OJF72774.1"/>
    <property type="molecule type" value="Genomic_DNA"/>
</dbReference>
<comment type="caution">
    <text evidence="8">The sequence shown here is derived from an EMBL/GenBank/DDBJ whole genome shotgun (WGS) entry which is preliminary data.</text>
</comment>
<feature type="transmembrane region" description="Helical" evidence="6">
    <location>
        <begin position="331"/>
        <end position="364"/>
    </location>
</feature>
<protein>
    <submittedName>
        <fullName evidence="8">XRE family transcriptional regulator</fullName>
    </submittedName>
</protein>
<feature type="transmembrane region" description="Helical" evidence="6">
    <location>
        <begin position="51"/>
        <end position="72"/>
    </location>
</feature>
<dbReference type="RefSeq" id="WP_071793463.1">
    <property type="nucleotide sequence ID" value="NZ_LZDD01000001.1"/>
</dbReference>
<reference evidence="9" key="1">
    <citation type="submission" date="2016-06" db="EMBL/GenBank/DDBJ databases">
        <authorList>
            <person name="de Vries S.P.W."/>
            <person name="Hadjirin N.F."/>
            <person name="Lay E.M."/>
            <person name="Zadoks R.N."/>
            <person name="Peacock S.J."/>
            <person name="Parkhill J."/>
            <person name="Grant A.J."/>
            <person name="Mcdougall S."/>
            <person name="Holmes M.A."/>
        </authorList>
    </citation>
    <scope>NUCLEOTIDE SEQUENCE [LARGE SCALE GENOMIC DNA]</scope>
    <source>
        <strain evidence="9">NZ1587</strain>
    </source>
</reference>
<keyword evidence="3 6" id="KW-0812">Transmembrane</keyword>
<feature type="transmembrane region" description="Helical" evidence="6">
    <location>
        <begin position="228"/>
        <end position="247"/>
    </location>
</feature>
<dbReference type="Gene3D" id="1.20.1250.20">
    <property type="entry name" value="MFS general substrate transporter like domains"/>
    <property type="match status" value="2"/>
</dbReference>
<dbReference type="InterPro" id="IPR020846">
    <property type="entry name" value="MFS_dom"/>
</dbReference>
<evidence type="ECO:0000256" key="5">
    <source>
        <dbReference type="ARBA" id="ARBA00023136"/>
    </source>
</evidence>
<feature type="transmembrane region" description="Helical" evidence="6">
    <location>
        <begin position="81"/>
        <end position="104"/>
    </location>
</feature>
<dbReference type="InterPro" id="IPR011701">
    <property type="entry name" value="MFS"/>
</dbReference>
<dbReference type="AlphaFoldDB" id="A0A1L8MPT2"/>
<keyword evidence="4 6" id="KW-1133">Transmembrane helix</keyword>
<evidence type="ECO:0000313" key="9">
    <source>
        <dbReference type="Proteomes" id="UP000182015"/>
    </source>
</evidence>
<feature type="transmembrane region" description="Helical" evidence="6">
    <location>
        <begin position="301"/>
        <end position="319"/>
    </location>
</feature>